<evidence type="ECO:0000313" key="3">
    <source>
        <dbReference type="Proteomes" id="UP000054630"/>
    </source>
</evidence>
<keyword evidence="3" id="KW-1185">Reference proteome</keyword>
<dbReference type="EMBL" id="JYDL01000147">
    <property type="protein sequence ID" value="KRX14882.1"/>
    <property type="molecule type" value="Genomic_DNA"/>
</dbReference>
<proteinExistence type="predicted"/>
<comment type="caution">
    <text evidence="2">The sequence shown here is derived from an EMBL/GenBank/DDBJ whole genome shotgun (WGS) entry which is preliminary data.</text>
</comment>
<dbReference type="AlphaFoldDB" id="A0A0V0RKC7"/>
<protein>
    <submittedName>
        <fullName evidence="2">Uncharacterized protein</fullName>
    </submittedName>
</protein>
<accession>A0A0V0RKC7</accession>
<reference evidence="2 3" key="1">
    <citation type="submission" date="2015-01" db="EMBL/GenBank/DDBJ databases">
        <title>Evolution of Trichinella species and genotypes.</title>
        <authorList>
            <person name="Korhonen P.K."/>
            <person name="Edoardo P."/>
            <person name="Giuseppe L.R."/>
            <person name="Gasser R.B."/>
        </authorList>
    </citation>
    <scope>NUCLEOTIDE SEQUENCE [LARGE SCALE GENOMIC DNA]</scope>
    <source>
        <strain evidence="2">ISS37</strain>
    </source>
</reference>
<dbReference type="OrthoDB" id="5920417at2759"/>
<feature type="region of interest" description="Disordered" evidence="1">
    <location>
        <begin position="20"/>
        <end position="53"/>
    </location>
</feature>
<evidence type="ECO:0000313" key="2">
    <source>
        <dbReference type="EMBL" id="KRX14882.1"/>
    </source>
</evidence>
<name>A0A0V0RKC7_9BILA</name>
<dbReference type="Proteomes" id="UP000054630">
    <property type="component" value="Unassembled WGS sequence"/>
</dbReference>
<organism evidence="2 3">
    <name type="scientific">Trichinella nelsoni</name>
    <dbReference type="NCBI Taxonomy" id="6336"/>
    <lineage>
        <taxon>Eukaryota</taxon>
        <taxon>Metazoa</taxon>
        <taxon>Ecdysozoa</taxon>
        <taxon>Nematoda</taxon>
        <taxon>Enoplea</taxon>
        <taxon>Dorylaimia</taxon>
        <taxon>Trichinellida</taxon>
        <taxon>Trichinellidae</taxon>
        <taxon>Trichinella</taxon>
    </lineage>
</organism>
<sequence>MSIGYNCGNDSKVEQAFCTPVTLSPSPSPSNNTKNRTVKQNDKRQKPEPMQYYRGSNAVSEQFSPLVLQSVRAMPVYRENLSRPNRKRKQHLRCKRGLGKILVQRSTHTGQQGFCGIASPFAMLEHLA</sequence>
<evidence type="ECO:0000256" key="1">
    <source>
        <dbReference type="SAM" id="MobiDB-lite"/>
    </source>
</evidence>
<feature type="compositionally biased region" description="Low complexity" evidence="1">
    <location>
        <begin position="20"/>
        <end position="35"/>
    </location>
</feature>
<gene>
    <name evidence="2" type="ORF">T07_2486</name>
</gene>